<feature type="compositionally biased region" description="Polar residues" evidence="1">
    <location>
        <begin position="105"/>
        <end position="118"/>
    </location>
</feature>
<feature type="compositionally biased region" description="Low complexity" evidence="1">
    <location>
        <begin position="128"/>
        <end position="137"/>
    </location>
</feature>
<dbReference type="InParanoid" id="A0A165HEH8"/>
<organism evidence="3 4">
    <name type="scientific">Exidia glandulosa HHB12029</name>
    <dbReference type="NCBI Taxonomy" id="1314781"/>
    <lineage>
        <taxon>Eukaryota</taxon>
        <taxon>Fungi</taxon>
        <taxon>Dikarya</taxon>
        <taxon>Basidiomycota</taxon>
        <taxon>Agaricomycotina</taxon>
        <taxon>Agaricomycetes</taxon>
        <taxon>Auriculariales</taxon>
        <taxon>Exidiaceae</taxon>
        <taxon>Exidia</taxon>
    </lineage>
</organism>
<proteinExistence type="predicted"/>
<dbReference type="Proteomes" id="UP000077266">
    <property type="component" value="Unassembled WGS sequence"/>
</dbReference>
<keyword evidence="4" id="KW-1185">Reference proteome</keyword>
<keyword evidence="2" id="KW-0472">Membrane</keyword>
<evidence type="ECO:0000256" key="2">
    <source>
        <dbReference type="SAM" id="Phobius"/>
    </source>
</evidence>
<feature type="region of interest" description="Disordered" evidence="1">
    <location>
        <begin position="67"/>
        <end position="147"/>
    </location>
</feature>
<feature type="transmembrane region" description="Helical" evidence="2">
    <location>
        <begin position="48"/>
        <end position="70"/>
    </location>
</feature>
<feature type="region of interest" description="Disordered" evidence="1">
    <location>
        <begin position="1"/>
        <end position="36"/>
    </location>
</feature>
<feature type="compositionally biased region" description="Low complexity" evidence="1">
    <location>
        <begin position="89"/>
        <end position="102"/>
    </location>
</feature>
<keyword evidence="2" id="KW-1133">Transmembrane helix</keyword>
<evidence type="ECO:0000256" key="1">
    <source>
        <dbReference type="SAM" id="MobiDB-lite"/>
    </source>
</evidence>
<protein>
    <submittedName>
        <fullName evidence="3">Uncharacterized protein</fullName>
    </submittedName>
</protein>
<sequence length="147" mass="14790">EGYNVDILNPVRRQPSLPYPATASTSPGPQKPPHRSRFAFLHTTAGRIALALLAIVIIGAIVGGAVGGSLSHKKSASPASLEGGDDSTKSSAATSTPTATDAQPVGTNTGQPVQSGNPAITFDPNTPPSSSDPTVTDPDTDPSAEPP</sequence>
<feature type="compositionally biased region" description="Acidic residues" evidence="1">
    <location>
        <begin position="138"/>
        <end position="147"/>
    </location>
</feature>
<reference evidence="3 4" key="1">
    <citation type="journal article" date="2016" name="Mol. Biol. Evol.">
        <title>Comparative Genomics of Early-Diverging Mushroom-Forming Fungi Provides Insights into the Origins of Lignocellulose Decay Capabilities.</title>
        <authorList>
            <person name="Nagy L.G."/>
            <person name="Riley R."/>
            <person name="Tritt A."/>
            <person name="Adam C."/>
            <person name="Daum C."/>
            <person name="Floudas D."/>
            <person name="Sun H."/>
            <person name="Yadav J.S."/>
            <person name="Pangilinan J."/>
            <person name="Larsson K.H."/>
            <person name="Matsuura K."/>
            <person name="Barry K."/>
            <person name="Labutti K."/>
            <person name="Kuo R."/>
            <person name="Ohm R.A."/>
            <person name="Bhattacharya S.S."/>
            <person name="Shirouzu T."/>
            <person name="Yoshinaga Y."/>
            <person name="Martin F.M."/>
            <person name="Grigoriev I.V."/>
            <person name="Hibbett D.S."/>
        </authorList>
    </citation>
    <scope>NUCLEOTIDE SEQUENCE [LARGE SCALE GENOMIC DNA]</scope>
    <source>
        <strain evidence="3 4">HHB12029</strain>
    </source>
</reference>
<feature type="non-terminal residue" evidence="3">
    <location>
        <position position="1"/>
    </location>
</feature>
<name>A0A165HEH8_EXIGL</name>
<dbReference type="AlphaFoldDB" id="A0A165HEH8"/>
<evidence type="ECO:0000313" key="4">
    <source>
        <dbReference type="Proteomes" id="UP000077266"/>
    </source>
</evidence>
<gene>
    <name evidence="3" type="ORF">EXIGLDRAFT_718880</name>
</gene>
<evidence type="ECO:0000313" key="3">
    <source>
        <dbReference type="EMBL" id="KZV91848.1"/>
    </source>
</evidence>
<dbReference type="EMBL" id="KV426019">
    <property type="protein sequence ID" value="KZV91848.1"/>
    <property type="molecule type" value="Genomic_DNA"/>
</dbReference>
<keyword evidence="2" id="KW-0812">Transmembrane</keyword>
<accession>A0A165HEH8</accession>